<accession>A0AAJ0MHF0</accession>
<reference evidence="7" key="2">
    <citation type="submission" date="2023-06" db="EMBL/GenBank/DDBJ databases">
        <authorList>
            <consortium name="Lawrence Berkeley National Laboratory"/>
            <person name="Haridas S."/>
            <person name="Hensen N."/>
            <person name="Bonometti L."/>
            <person name="Westerberg I."/>
            <person name="Brannstrom I.O."/>
            <person name="Guillou S."/>
            <person name="Cros-Aarteil S."/>
            <person name="Calhoun S."/>
            <person name="Kuo A."/>
            <person name="Mondo S."/>
            <person name="Pangilinan J."/>
            <person name="Riley R."/>
            <person name="Labutti K."/>
            <person name="Andreopoulos B."/>
            <person name="Lipzen A."/>
            <person name="Chen C."/>
            <person name="Yanf M."/>
            <person name="Daum C."/>
            <person name="Ng V."/>
            <person name="Clum A."/>
            <person name="Steindorff A."/>
            <person name="Ohm R."/>
            <person name="Martin F."/>
            <person name="Silar P."/>
            <person name="Natvig D."/>
            <person name="Lalanne C."/>
            <person name="Gautier V."/>
            <person name="Ament-Velasquez S.L."/>
            <person name="Kruys A."/>
            <person name="Hutchinson M.I."/>
            <person name="Powell A.J."/>
            <person name="Barry K."/>
            <person name="Miller A.N."/>
            <person name="Grigoriev I.V."/>
            <person name="Debuchy R."/>
            <person name="Gladieux P."/>
            <person name="Thoren M.H."/>
            <person name="Johannesson H."/>
        </authorList>
    </citation>
    <scope>NUCLEOTIDE SEQUENCE</scope>
    <source>
        <strain evidence="7">CBS 955.72</strain>
    </source>
</reference>
<sequence length="762" mass="84695">MDFWGQRGQPAIFAAVKAVCDAVGEDLAGELRGHDRSRHAFLTDEISRLKESAAGAEQLQQENQVLRRELDELRKKQSDSARAAARPVLGEISPNTAAANGKSNWEESFDMLAKKYASLEERFGNKQQAARQVKAQRDKWIRYADTLEAKYKKLEKKLKVCGITCEQLVTAAAKSTSPQAAEARDVNLNTSFISNPESTSSRERCQDADERAWASRRAVSTPASTQPQPGATLGTEINDQVGDKSELPTLPRQSDAEQQVVIKQESSDGLVVVSEKSLRKRKNLDDNHETRPPSRKVKSEQNISSDPVITGESISFSPHSSLDLDAGHDGMPTPKKQRPLGYQTAGNVEEERLQEQASDVEVCRALVGLSKSAGLVSKRSPPWAHRNALGDVQTPGRPTSNSSETTLPESKSASLTSKRSLPWAHRNALGDVQTPSRPTSNSSETTLLGATPEAFPHFAGSVGKIAKLQWTLEDGIANLADDGFEPAKSPLTRQNAEPTSLSTHREKLQPLLDHNPIEPDAVVLKPTRPSAEQVFEELDLFALRYEKTRRATEARTPNRAPPVDNASCSLPSLRQSKNKLNQSNLRPIRERPLAELRIEDFKVNPKFNNGYKYAFDEVVRGKADRAELPGCVDPNCCGKKFRAMAQSELDNGGSGVVLRAGNVKMLEDFLGDEAYQLNDMVGEDRQKLWLDAKTHDLATKYGRHRHRFTRKASPPGFWDADFPTTQEIAENKEKSEREERKQIEERWREAKRGGGRWMFRDE</sequence>
<evidence type="ECO:0000259" key="6">
    <source>
        <dbReference type="Pfam" id="PF08573"/>
    </source>
</evidence>
<evidence type="ECO:0000313" key="8">
    <source>
        <dbReference type="Proteomes" id="UP001275084"/>
    </source>
</evidence>
<evidence type="ECO:0000256" key="3">
    <source>
        <dbReference type="ARBA" id="ARBA00023242"/>
    </source>
</evidence>
<feature type="region of interest" description="Disordered" evidence="5">
    <location>
        <begin position="374"/>
        <end position="447"/>
    </location>
</feature>
<dbReference type="InterPro" id="IPR033316">
    <property type="entry name" value="RBBP8-like"/>
</dbReference>
<gene>
    <name evidence="7" type="ORF">B0T25DRAFT_577128</name>
</gene>
<evidence type="ECO:0000313" key="7">
    <source>
        <dbReference type="EMBL" id="KAK3358912.1"/>
    </source>
</evidence>
<comment type="subcellular location">
    <subcellularLocation>
        <location evidence="1">Nucleus</location>
    </subcellularLocation>
</comment>
<feature type="compositionally biased region" description="Basic and acidic residues" evidence="5">
    <location>
        <begin position="200"/>
        <end position="213"/>
    </location>
</feature>
<dbReference type="GO" id="GO:0004519">
    <property type="term" value="F:endonuclease activity"/>
    <property type="evidence" value="ECO:0007669"/>
    <property type="project" value="UniProtKB-KW"/>
</dbReference>
<feature type="compositionally biased region" description="Polar residues" evidence="5">
    <location>
        <begin position="300"/>
        <end position="320"/>
    </location>
</feature>
<name>A0AAJ0MHF0_9PEZI</name>
<evidence type="ECO:0000256" key="4">
    <source>
        <dbReference type="SAM" id="Coils"/>
    </source>
</evidence>
<feature type="region of interest" description="Disordered" evidence="5">
    <location>
        <begin position="187"/>
        <end position="347"/>
    </location>
</feature>
<keyword evidence="3" id="KW-0539">Nucleus</keyword>
<keyword evidence="2" id="KW-0227">DNA damage</keyword>
<proteinExistence type="predicted"/>
<dbReference type="GO" id="GO:0005634">
    <property type="term" value="C:nucleus"/>
    <property type="evidence" value="ECO:0007669"/>
    <property type="project" value="UniProtKB-SubCell"/>
</dbReference>
<feature type="coiled-coil region" evidence="4">
    <location>
        <begin position="49"/>
        <end position="157"/>
    </location>
</feature>
<feature type="domain" description="DNA endonuclease activator Ctp1 C-terminal" evidence="6">
    <location>
        <begin position="614"/>
        <end position="727"/>
    </location>
</feature>
<feature type="compositionally biased region" description="Polar residues" evidence="5">
    <location>
        <begin position="396"/>
        <end position="419"/>
    </location>
</feature>
<dbReference type="GO" id="GO:0010792">
    <property type="term" value="P:DNA double-strand break processing involved in repair via single-strand annealing"/>
    <property type="evidence" value="ECO:0007669"/>
    <property type="project" value="TreeGrafter"/>
</dbReference>
<keyword evidence="8" id="KW-1185">Reference proteome</keyword>
<dbReference type="EMBL" id="JAUIQD010000002">
    <property type="protein sequence ID" value="KAK3358912.1"/>
    <property type="molecule type" value="Genomic_DNA"/>
</dbReference>
<reference evidence="7" key="1">
    <citation type="journal article" date="2023" name="Mol. Phylogenet. Evol.">
        <title>Genome-scale phylogeny and comparative genomics of the fungal order Sordariales.</title>
        <authorList>
            <person name="Hensen N."/>
            <person name="Bonometti L."/>
            <person name="Westerberg I."/>
            <person name="Brannstrom I.O."/>
            <person name="Guillou S."/>
            <person name="Cros-Aarteil S."/>
            <person name="Calhoun S."/>
            <person name="Haridas S."/>
            <person name="Kuo A."/>
            <person name="Mondo S."/>
            <person name="Pangilinan J."/>
            <person name="Riley R."/>
            <person name="LaButti K."/>
            <person name="Andreopoulos B."/>
            <person name="Lipzen A."/>
            <person name="Chen C."/>
            <person name="Yan M."/>
            <person name="Daum C."/>
            <person name="Ng V."/>
            <person name="Clum A."/>
            <person name="Steindorff A."/>
            <person name="Ohm R.A."/>
            <person name="Martin F."/>
            <person name="Silar P."/>
            <person name="Natvig D.O."/>
            <person name="Lalanne C."/>
            <person name="Gautier V."/>
            <person name="Ament-Velasquez S.L."/>
            <person name="Kruys A."/>
            <person name="Hutchinson M.I."/>
            <person name="Powell A.J."/>
            <person name="Barry K."/>
            <person name="Miller A.N."/>
            <person name="Grigoriev I.V."/>
            <person name="Debuchy R."/>
            <person name="Gladieux P."/>
            <person name="Hiltunen Thoren M."/>
            <person name="Johannesson H."/>
        </authorList>
    </citation>
    <scope>NUCLEOTIDE SEQUENCE</scope>
    <source>
        <strain evidence="7">CBS 955.72</strain>
    </source>
</reference>
<protein>
    <submittedName>
        <fullName evidence="7">DNA repair protein endonuclease SAE2/CtIP C-terminus-domain-containing protein</fullName>
    </submittedName>
</protein>
<dbReference type="AlphaFoldDB" id="A0AAJ0MHF0"/>
<dbReference type="PANTHER" id="PTHR15107">
    <property type="entry name" value="RETINOBLASTOMA BINDING PROTEIN 8"/>
    <property type="match status" value="1"/>
</dbReference>
<dbReference type="InterPro" id="IPR013882">
    <property type="entry name" value="Ctp1_C"/>
</dbReference>
<dbReference type="Pfam" id="PF08573">
    <property type="entry name" value="SAE2"/>
    <property type="match status" value="1"/>
</dbReference>
<keyword evidence="7" id="KW-0540">Nuclease</keyword>
<feature type="compositionally biased region" description="Polar residues" evidence="5">
    <location>
        <begin position="566"/>
        <end position="584"/>
    </location>
</feature>
<dbReference type="PANTHER" id="PTHR15107:SF0">
    <property type="entry name" value="DNA ENDONUCLEASE ACTIVATOR CTP1 C-TERMINAL DOMAIN-CONTAINING PROTEIN"/>
    <property type="match status" value="1"/>
</dbReference>
<dbReference type="GO" id="GO:0003684">
    <property type="term" value="F:damaged DNA binding"/>
    <property type="evidence" value="ECO:0007669"/>
    <property type="project" value="TreeGrafter"/>
</dbReference>
<keyword evidence="7" id="KW-0255">Endonuclease</keyword>
<evidence type="ECO:0000256" key="5">
    <source>
        <dbReference type="SAM" id="MobiDB-lite"/>
    </source>
</evidence>
<feature type="compositionally biased region" description="Polar residues" evidence="5">
    <location>
        <begin position="433"/>
        <end position="447"/>
    </location>
</feature>
<feature type="region of interest" description="Disordered" evidence="5">
    <location>
        <begin position="550"/>
        <end position="584"/>
    </location>
</feature>
<keyword evidence="7" id="KW-0378">Hydrolase</keyword>
<comment type="caution">
    <text evidence="7">The sequence shown here is derived from an EMBL/GenBank/DDBJ whole genome shotgun (WGS) entry which is preliminary data.</text>
</comment>
<dbReference type="Proteomes" id="UP001275084">
    <property type="component" value="Unassembled WGS sequence"/>
</dbReference>
<keyword evidence="4" id="KW-0175">Coiled coil</keyword>
<feature type="compositionally biased region" description="Basic and acidic residues" evidence="5">
    <location>
        <begin position="283"/>
        <end position="292"/>
    </location>
</feature>
<feature type="compositionally biased region" description="Basic and acidic residues" evidence="5">
    <location>
        <begin position="729"/>
        <end position="762"/>
    </location>
</feature>
<evidence type="ECO:0000256" key="2">
    <source>
        <dbReference type="ARBA" id="ARBA00022763"/>
    </source>
</evidence>
<evidence type="ECO:0000256" key="1">
    <source>
        <dbReference type="ARBA" id="ARBA00004123"/>
    </source>
</evidence>
<feature type="compositionally biased region" description="Polar residues" evidence="5">
    <location>
        <begin position="187"/>
        <end position="199"/>
    </location>
</feature>
<organism evidence="7 8">
    <name type="scientific">Lasiosphaeria hispida</name>
    <dbReference type="NCBI Taxonomy" id="260671"/>
    <lineage>
        <taxon>Eukaryota</taxon>
        <taxon>Fungi</taxon>
        <taxon>Dikarya</taxon>
        <taxon>Ascomycota</taxon>
        <taxon>Pezizomycotina</taxon>
        <taxon>Sordariomycetes</taxon>
        <taxon>Sordariomycetidae</taxon>
        <taxon>Sordariales</taxon>
        <taxon>Lasiosphaeriaceae</taxon>
        <taxon>Lasiosphaeria</taxon>
    </lineage>
</organism>
<feature type="region of interest" description="Disordered" evidence="5">
    <location>
        <begin position="712"/>
        <end position="762"/>
    </location>
</feature>